<dbReference type="Gene3D" id="3.40.50.1910">
    <property type="match status" value="1"/>
</dbReference>
<evidence type="ECO:0000256" key="2">
    <source>
        <dbReference type="ARBA" id="ARBA00004123"/>
    </source>
</evidence>
<dbReference type="InterPro" id="IPR043154">
    <property type="entry name" value="Sec-1-like_dom1"/>
</dbReference>
<dbReference type="PROSITE" id="PS51475">
    <property type="entry name" value="PROTEASOME_ALPHA_2"/>
    <property type="match status" value="1"/>
</dbReference>
<dbReference type="InterPro" id="IPR036045">
    <property type="entry name" value="Sec1-like_sf"/>
</dbReference>
<proteinExistence type="inferred from homology"/>
<dbReference type="SMART" id="SM00948">
    <property type="entry name" value="Proteasome_A_N"/>
    <property type="match status" value="1"/>
</dbReference>
<dbReference type="Gene3D" id="3.60.20.10">
    <property type="entry name" value="Glutamine Phosphoribosylpyrophosphate, subunit 1, domain 1"/>
    <property type="match status" value="1"/>
</dbReference>
<dbReference type="FunFam" id="3.60.20.10:FF:000007">
    <property type="entry name" value="Proteasome subunit alpha type"/>
    <property type="match status" value="1"/>
</dbReference>
<keyword evidence="11" id="KW-1185">Reference proteome</keyword>
<comment type="similarity">
    <text evidence="8">Belongs to the peptidase T1A family.</text>
</comment>
<evidence type="ECO:0000313" key="11">
    <source>
        <dbReference type="Proteomes" id="UP001150907"/>
    </source>
</evidence>
<comment type="function">
    <text evidence="1">The proteasome is a multicatalytic proteinase complex which is characterized by its ability to cleave peptides with Arg, Phe, Tyr, Leu, and Glu adjacent to the leaving group at neutral or slightly basic pH. The proteasome has an ATP-dependent proteolytic activity.</text>
</comment>
<dbReference type="Proteomes" id="UP001150907">
    <property type="component" value="Unassembled WGS sequence"/>
</dbReference>
<evidence type="ECO:0000256" key="8">
    <source>
        <dbReference type="PROSITE-ProRule" id="PRU00808"/>
    </source>
</evidence>
<dbReference type="GO" id="GO:0019773">
    <property type="term" value="C:proteasome core complex, alpha-subunit complex"/>
    <property type="evidence" value="ECO:0007669"/>
    <property type="project" value="UniProtKB-UniRule"/>
</dbReference>
<dbReference type="InterPro" id="IPR000426">
    <property type="entry name" value="Proteasome_asu_N"/>
</dbReference>
<comment type="similarity">
    <text evidence="4">Belongs to the STXBP/unc-18/SEC1 family.</text>
</comment>
<reference evidence="10" key="1">
    <citation type="submission" date="2022-07" db="EMBL/GenBank/DDBJ databases">
        <title>Phylogenomic reconstructions and comparative analyses of Kickxellomycotina fungi.</title>
        <authorList>
            <person name="Reynolds N.K."/>
            <person name="Stajich J.E."/>
            <person name="Barry K."/>
            <person name="Grigoriev I.V."/>
            <person name="Crous P."/>
            <person name="Smith M.E."/>
        </authorList>
    </citation>
    <scope>NUCLEOTIDE SEQUENCE</scope>
    <source>
        <strain evidence="10">IMI 214461</strain>
    </source>
</reference>
<dbReference type="Gene3D" id="1.25.40.60">
    <property type="match status" value="1"/>
</dbReference>
<dbReference type="OrthoDB" id="10266265at2759"/>
<dbReference type="Pfam" id="PF10584">
    <property type="entry name" value="Proteasome_A_N"/>
    <property type="match status" value="1"/>
</dbReference>
<keyword evidence="5" id="KW-0963">Cytoplasm</keyword>
<comment type="subcellular location">
    <subcellularLocation>
        <location evidence="3">Cytoplasm</location>
    </subcellularLocation>
    <subcellularLocation>
        <location evidence="2">Nucleus</location>
    </subcellularLocation>
</comment>
<evidence type="ECO:0000256" key="1">
    <source>
        <dbReference type="ARBA" id="ARBA00002000"/>
    </source>
</evidence>
<evidence type="ECO:0000256" key="7">
    <source>
        <dbReference type="ARBA" id="ARBA00023242"/>
    </source>
</evidence>
<dbReference type="InterPro" id="IPR001619">
    <property type="entry name" value="Sec1-like"/>
</dbReference>
<dbReference type="Gene3D" id="3.90.830.10">
    <property type="entry name" value="Syntaxin Binding Protein 1, Chain A, domain 2"/>
    <property type="match status" value="1"/>
</dbReference>
<dbReference type="GO" id="GO:0006511">
    <property type="term" value="P:ubiquitin-dependent protein catabolic process"/>
    <property type="evidence" value="ECO:0007669"/>
    <property type="project" value="InterPro"/>
</dbReference>
<feature type="domain" description="Proteasome alpha-type subunits" evidence="9">
    <location>
        <begin position="548"/>
        <end position="570"/>
    </location>
</feature>
<dbReference type="PANTHER" id="PTHR11679">
    <property type="entry name" value="VESICLE PROTEIN SORTING-ASSOCIATED"/>
    <property type="match status" value="1"/>
</dbReference>
<dbReference type="InterPro" id="IPR001353">
    <property type="entry name" value="Proteasome_sua/b"/>
</dbReference>
<dbReference type="PROSITE" id="PS00388">
    <property type="entry name" value="PROTEASOME_ALPHA_1"/>
    <property type="match status" value="1"/>
</dbReference>
<dbReference type="CDD" id="cd03751">
    <property type="entry name" value="proteasome_alpha_type_3"/>
    <property type="match status" value="1"/>
</dbReference>
<evidence type="ECO:0000256" key="4">
    <source>
        <dbReference type="ARBA" id="ARBA00009884"/>
    </source>
</evidence>
<evidence type="ECO:0000259" key="9">
    <source>
        <dbReference type="PROSITE" id="PS00388"/>
    </source>
</evidence>
<dbReference type="Pfam" id="PF00227">
    <property type="entry name" value="Proteasome"/>
    <property type="match status" value="1"/>
</dbReference>
<keyword evidence="6 8" id="KW-0647">Proteasome</keyword>
<keyword evidence="7" id="KW-0539">Nucleus</keyword>
<evidence type="ECO:0000313" key="10">
    <source>
        <dbReference type="EMBL" id="KAJ2006800.1"/>
    </source>
</evidence>
<dbReference type="GO" id="GO:0016192">
    <property type="term" value="P:vesicle-mediated transport"/>
    <property type="evidence" value="ECO:0007669"/>
    <property type="project" value="InterPro"/>
</dbReference>
<evidence type="ECO:0000256" key="6">
    <source>
        <dbReference type="ARBA" id="ARBA00022942"/>
    </source>
</evidence>
<dbReference type="SUPFAM" id="SSF56235">
    <property type="entry name" value="N-terminal nucleophile aminohydrolases (Ntn hydrolases)"/>
    <property type="match status" value="1"/>
</dbReference>
<dbReference type="GO" id="GO:0005634">
    <property type="term" value="C:nucleus"/>
    <property type="evidence" value="ECO:0007669"/>
    <property type="project" value="UniProtKB-SubCell"/>
</dbReference>
<organism evidence="10 11">
    <name type="scientific">Coemansia thaxteri</name>
    <dbReference type="NCBI Taxonomy" id="2663907"/>
    <lineage>
        <taxon>Eukaryota</taxon>
        <taxon>Fungi</taxon>
        <taxon>Fungi incertae sedis</taxon>
        <taxon>Zoopagomycota</taxon>
        <taxon>Kickxellomycotina</taxon>
        <taxon>Kickxellomycetes</taxon>
        <taxon>Kickxellales</taxon>
        <taxon>Kickxellaceae</taxon>
        <taxon>Coemansia</taxon>
    </lineage>
</organism>
<dbReference type="Pfam" id="PF00995">
    <property type="entry name" value="Sec1"/>
    <property type="match status" value="1"/>
</dbReference>
<protein>
    <submittedName>
        <fullName evidence="10">Vacuolar protein sorting-associated protein 45</fullName>
    </submittedName>
</protein>
<dbReference type="SUPFAM" id="SSF56815">
    <property type="entry name" value="Sec1/munc18-like (SM) proteins"/>
    <property type="match status" value="1"/>
</dbReference>
<dbReference type="GO" id="GO:0005737">
    <property type="term" value="C:cytoplasm"/>
    <property type="evidence" value="ECO:0007669"/>
    <property type="project" value="UniProtKB-SubCell"/>
</dbReference>
<dbReference type="Gene3D" id="3.40.50.2060">
    <property type="match status" value="1"/>
</dbReference>
<gene>
    <name evidence="10" type="primary">VPS45</name>
    <name evidence="10" type="ORF">H4R26_001167</name>
</gene>
<dbReference type="AlphaFoldDB" id="A0A9W8BM93"/>
<evidence type="ECO:0000256" key="5">
    <source>
        <dbReference type="ARBA" id="ARBA00022490"/>
    </source>
</evidence>
<name>A0A9W8BM93_9FUNG</name>
<accession>A0A9W8BM93</accession>
<dbReference type="InterPro" id="IPR027482">
    <property type="entry name" value="Sec1-like_dom2"/>
</dbReference>
<dbReference type="EMBL" id="JANBQF010000047">
    <property type="protein sequence ID" value="KAJ2006800.1"/>
    <property type="molecule type" value="Genomic_DNA"/>
</dbReference>
<comment type="caution">
    <text evidence="10">The sequence shown here is derived from an EMBL/GenBank/DDBJ whole genome shotgun (WGS) entry which is preliminary data.</text>
</comment>
<sequence>MDAVKAVQYYTNRMITDASGMKVLLLDRETTPIISLISTQSYLLAKETYLVDRIENSGRDTMRHLKCVCFVRPTDSSIQALVDELRSPKYGDYYIYFSNILKKSMIEVLAENDESEVVREIQEFYADFYAPTPCLFHIGLTPSVHPLFAEGHSWNPGALARTVQGLGSLLLSLKKRPNIRYERNSAMAQKLGQELEYLMSHEAGLFGAKSNDSKAQLFILDRKNDPVTPLLTQWTYHALLYELVGINNGRIDLSHVPGIRPEVKEVMISQDQDPFFKQSQHLNFGDLGASIKEFVEMYQTNTKSHHQIESIADMKRFVEAYPEFRKLSGNVTKHVTLVGELSRLVAERSLLAVSELEQSLACNEQHNNDLKALRAMIANSRITSENKVRCAILYALRYERAQGNATEELKRLLMSSGVDADQVATIDVVLRYAGASERQSDLFQNDNLISRGRSIFKGLQGVENVYTQHKPALAEMLEQIVRGKQGLHWQERLPNLDPKARPPLLGNESGMFNQDIIVFVVGGVTMEEEMAVAKLNEKLASQNVRLVYDLSVSTYSPDGRVFQVEYAQKAVDNSGTAIGLRVKDGVVLAVEKIKHSRLLVPHANRCILTAGKHIGVASAGWTSDTRHLAKRVRDEARDYRSAYKVDIPAKIIAERMGMYAHAYTQYSAARPFGVCTLLATVDADGPQLYMVEPSGQYVGYRGCAAGKGKQAAKTEIEKLDLDSMTAREAAREAARIIYAAHDDSKDKLFELELSWVCAESNGLHTHVPQELLDDAVQFAQRALDEDDDDDEMEGDDE</sequence>
<dbReference type="InterPro" id="IPR029055">
    <property type="entry name" value="Ntn_hydrolases_N"/>
</dbReference>
<evidence type="ECO:0000256" key="3">
    <source>
        <dbReference type="ARBA" id="ARBA00004496"/>
    </source>
</evidence>
<dbReference type="InterPro" id="IPR043127">
    <property type="entry name" value="Sec-1-like_dom3a"/>
</dbReference>
<dbReference type="InterPro" id="IPR023332">
    <property type="entry name" value="Proteasome_alpha-type"/>
</dbReference>